<dbReference type="Pfam" id="PF03466">
    <property type="entry name" value="LysR_substrate"/>
    <property type="match status" value="1"/>
</dbReference>
<reference evidence="6 7" key="1">
    <citation type="submission" date="2019-03" db="EMBL/GenBank/DDBJ databases">
        <title>Genomic Encyclopedia of Type Strains, Phase IV (KMG-IV): sequencing the most valuable type-strain genomes for metagenomic binning, comparative biology and taxonomic classification.</title>
        <authorList>
            <person name="Goeker M."/>
        </authorList>
    </citation>
    <scope>NUCLEOTIDE SEQUENCE [LARGE SCALE GENOMIC DNA]</scope>
    <source>
        <strain evidence="6 7">DSM 16998</strain>
    </source>
</reference>
<sequence length="305" mass="33154">MSQWVMSAAFDPITLRLFVAVCEEGNIARAAQREAIVASAISKRIAALEADLAVPLLVRGRRGIAPTAAGEALLRQARAMLSGMGRLRAELSEFASGVHGSVRVLASISVLSEFLPDDLAGFLSQYQAVRISLEERVSSEIVRSVREGSADFGVLWDAGDMQGLQTLPYRADQLCLLTHAEHPLAQRQSIEFIDALDHDTVGVVPGSIMETMLRRYAAMAGRQWVSRIQVSTLDAACRIVAARLGVAVLPREATEPYAQALGLAVLPLQDAWARRRFVICMRSIEELTATARLLVDHLQRQAVGS</sequence>
<dbReference type="InterPro" id="IPR000847">
    <property type="entry name" value="LysR_HTH_N"/>
</dbReference>
<dbReference type="InterPro" id="IPR036390">
    <property type="entry name" value="WH_DNA-bd_sf"/>
</dbReference>
<feature type="domain" description="HTH lysR-type" evidence="5">
    <location>
        <begin position="15"/>
        <end position="67"/>
    </location>
</feature>
<comment type="similarity">
    <text evidence="1">Belongs to the LysR transcriptional regulatory family.</text>
</comment>
<dbReference type="EMBL" id="SNXS01000003">
    <property type="protein sequence ID" value="TDP71346.1"/>
    <property type="molecule type" value="Genomic_DNA"/>
</dbReference>
<evidence type="ECO:0000256" key="3">
    <source>
        <dbReference type="ARBA" id="ARBA00023125"/>
    </source>
</evidence>
<dbReference type="CDD" id="cd08421">
    <property type="entry name" value="PBP2_LTTR_like_1"/>
    <property type="match status" value="1"/>
</dbReference>
<dbReference type="InterPro" id="IPR005119">
    <property type="entry name" value="LysR_subst-bd"/>
</dbReference>
<dbReference type="InterPro" id="IPR036388">
    <property type="entry name" value="WH-like_DNA-bd_sf"/>
</dbReference>
<keyword evidence="4" id="KW-0804">Transcription</keyword>
<evidence type="ECO:0000256" key="2">
    <source>
        <dbReference type="ARBA" id="ARBA00023015"/>
    </source>
</evidence>
<evidence type="ECO:0000313" key="7">
    <source>
        <dbReference type="Proteomes" id="UP000295361"/>
    </source>
</evidence>
<keyword evidence="7" id="KW-1185">Reference proteome</keyword>
<gene>
    <name evidence="6" type="ORF">DES47_103327</name>
</gene>
<dbReference type="PANTHER" id="PTHR30419">
    <property type="entry name" value="HTH-TYPE TRANSCRIPTIONAL REGULATOR YBHD"/>
    <property type="match status" value="1"/>
</dbReference>
<dbReference type="SUPFAM" id="SSF53850">
    <property type="entry name" value="Periplasmic binding protein-like II"/>
    <property type="match status" value="1"/>
</dbReference>
<protein>
    <submittedName>
        <fullName evidence="6">DNA-binding transcriptional LysR family regulator</fullName>
    </submittedName>
</protein>
<dbReference type="PROSITE" id="PS50931">
    <property type="entry name" value="HTH_LYSR"/>
    <property type="match status" value="1"/>
</dbReference>
<evidence type="ECO:0000256" key="4">
    <source>
        <dbReference type="ARBA" id="ARBA00023163"/>
    </source>
</evidence>
<dbReference type="InterPro" id="IPR050950">
    <property type="entry name" value="HTH-type_LysR_regulators"/>
</dbReference>
<dbReference type="FunFam" id="1.10.10.10:FF:000001">
    <property type="entry name" value="LysR family transcriptional regulator"/>
    <property type="match status" value="1"/>
</dbReference>
<comment type="caution">
    <text evidence="6">The sequence shown here is derived from an EMBL/GenBank/DDBJ whole genome shotgun (WGS) entry which is preliminary data.</text>
</comment>
<evidence type="ECO:0000259" key="5">
    <source>
        <dbReference type="PROSITE" id="PS50931"/>
    </source>
</evidence>
<dbReference type="InParanoid" id="A0A4R6QMI2"/>
<evidence type="ECO:0000313" key="6">
    <source>
        <dbReference type="EMBL" id="TDP71346.1"/>
    </source>
</evidence>
<dbReference type="GO" id="GO:0003700">
    <property type="term" value="F:DNA-binding transcription factor activity"/>
    <property type="evidence" value="ECO:0007669"/>
    <property type="project" value="InterPro"/>
</dbReference>
<proteinExistence type="inferred from homology"/>
<name>A0A4R6QMI2_9BURK</name>
<organism evidence="6 7">
    <name type="scientific">Roseateles toxinivorans</name>
    <dbReference type="NCBI Taxonomy" id="270368"/>
    <lineage>
        <taxon>Bacteria</taxon>
        <taxon>Pseudomonadati</taxon>
        <taxon>Pseudomonadota</taxon>
        <taxon>Betaproteobacteria</taxon>
        <taxon>Burkholderiales</taxon>
        <taxon>Sphaerotilaceae</taxon>
        <taxon>Roseateles</taxon>
    </lineage>
</organism>
<keyword evidence="2" id="KW-0805">Transcription regulation</keyword>
<evidence type="ECO:0000256" key="1">
    <source>
        <dbReference type="ARBA" id="ARBA00009437"/>
    </source>
</evidence>
<dbReference type="GO" id="GO:0003677">
    <property type="term" value="F:DNA binding"/>
    <property type="evidence" value="ECO:0007669"/>
    <property type="project" value="UniProtKB-KW"/>
</dbReference>
<dbReference type="Gene3D" id="1.10.10.10">
    <property type="entry name" value="Winged helix-like DNA-binding domain superfamily/Winged helix DNA-binding domain"/>
    <property type="match status" value="1"/>
</dbReference>
<dbReference type="GO" id="GO:0005829">
    <property type="term" value="C:cytosol"/>
    <property type="evidence" value="ECO:0007669"/>
    <property type="project" value="TreeGrafter"/>
</dbReference>
<dbReference type="Proteomes" id="UP000295361">
    <property type="component" value="Unassembled WGS sequence"/>
</dbReference>
<keyword evidence="3 6" id="KW-0238">DNA-binding</keyword>
<dbReference type="PANTHER" id="PTHR30419:SF2">
    <property type="entry name" value="LYSR FAMILY TRANSCRIPTIONAL REGULATOR"/>
    <property type="match status" value="1"/>
</dbReference>
<dbReference type="Pfam" id="PF00126">
    <property type="entry name" value="HTH_1"/>
    <property type="match status" value="1"/>
</dbReference>
<dbReference type="AlphaFoldDB" id="A0A4R6QMI2"/>
<dbReference type="SUPFAM" id="SSF46785">
    <property type="entry name" value="Winged helix' DNA-binding domain"/>
    <property type="match status" value="1"/>
</dbReference>
<accession>A0A4R6QMI2</accession>
<dbReference type="Gene3D" id="3.40.190.290">
    <property type="match status" value="1"/>
</dbReference>